<gene>
    <name evidence="3" type="ORF">SAMN04488565_0969</name>
</gene>
<dbReference type="EMBL" id="FNKB01000001">
    <property type="protein sequence ID" value="SDQ15794.1"/>
    <property type="molecule type" value="Genomic_DNA"/>
</dbReference>
<dbReference type="InterPro" id="IPR002145">
    <property type="entry name" value="CopG"/>
</dbReference>
<dbReference type="Pfam" id="PF01402">
    <property type="entry name" value="RHH_1"/>
    <property type="match status" value="1"/>
</dbReference>
<dbReference type="OrthoDB" id="3710927at2"/>
<feature type="domain" description="Ribbon-helix-helix protein CopG" evidence="2">
    <location>
        <begin position="66"/>
        <end position="97"/>
    </location>
</feature>
<evidence type="ECO:0000313" key="3">
    <source>
        <dbReference type="EMBL" id="SDQ15794.1"/>
    </source>
</evidence>
<accession>A0A1H0YKU2</accession>
<feature type="compositionally biased region" description="Low complexity" evidence="1">
    <location>
        <begin position="42"/>
        <end position="54"/>
    </location>
</feature>
<protein>
    <submittedName>
        <fullName evidence="3">Ribbon-helix-helix protein, copG family</fullName>
    </submittedName>
</protein>
<dbReference type="AlphaFoldDB" id="A0A1H0YKU2"/>
<feature type="region of interest" description="Disordered" evidence="1">
    <location>
        <begin position="32"/>
        <end position="67"/>
    </location>
</feature>
<evidence type="ECO:0000259" key="2">
    <source>
        <dbReference type="Pfam" id="PF01402"/>
    </source>
</evidence>
<dbReference type="Proteomes" id="UP000182690">
    <property type="component" value="Unassembled WGS sequence"/>
</dbReference>
<dbReference type="GO" id="GO:0006355">
    <property type="term" value="P:regulation of DNA-templated transcription"/>
    <property type="evidence" value="ECO:0007669"/>
    <property type="project" value="InterPro"/>
</dbReference>
<evidence type="ECO:0000313" key="4">
    <source>
        <dbReference type="Proteomes" id="UP000182690"/>
    </source>
</evidence>
<evidence type="ECO:0000256" key="1">
    <source>
        <dbReference type="SAM" id="MobiDB-lite"/>
    </source>
</evidence>
<sequence length="99" mass="10981">MAKHLQNTDTVYTASNGTTFTEADIERWAMDAEAGFPDADFGPPTAGRPTGRPRSVGESAPARPYSVRLDEHRIAKLKRIAKDRHKNTSELMRDLIDAL</sequence>
<organism evidence="3 4">
    <name type="scientific">Leucobacter chromiiresistens</name>
    <dbReference type="NCBI Taxonomy" id="1079994"/>
    <lineage>
        <taxon>Bacteria</taxon>
        <taxon>Bacillati</taxon>
        <taxon>Actinomycetota</taxon>
        <taxon>Actinomycetes</taxon>
        <taxon>Micrococcales</taxon>
        <taxon>Microbacteriaceae</taxon>
        <taxon>Leucobacter</taxon>
    </lineage>
</organism>
<reference evidence="3 4" key="1">
    <citation type="submission" date="2016-10" db="EMBL/GenBank/DDBJ databases">
        <authorList>
            <person name="de Groot N.N."/>
        </authorList>
    </citation>
    <scope>NUCLEOTIDE SEQUENCE [LARGE SCALE GENOMIC DNA]</scope>
    <source>
        <strain evidence="3 4">DSM 22788</strain>
    </source>
</reference>
<dbReference type="STRING" id="1079994.SAMN04488565_0969"/>
<name>A0A1H0YKU2_9MICO</name>
<proteinExistence type="predicted"/>
<dbReference type="RefSeq" id="WP_010155233.1">
    <property type="nucleotide sequence ID" value="NZ_FNKB01000001.1"/>
</dbReference>